<evidence type="ECO:0000256" key="1">
    <source>
        <dbReference type="ARBA" id="ARBA00038154"/>
    </source>
</evidence>
<dbReference type="Pfam" id="PF13949">
    <property type="entry name" value="ALIX_LYPXL_bnd"/>
    <property type="match status" value="1"/>
</dbReference>
<dbReference type="Gene3D" id="1.20.120.560">
    <property type="entry name" value="alix/aip1 in complex with the ypdl late domain"/>
    <property type="match status" value="1"/>
</dbReference>
<dbReference type="Proteomes" id="UP000799772">
    <property type="component" value="Unassembled WGS sequence"/>
</dbReference>
<evidence type="ECO:0000313" key="5">
    <source>
        <dbReference type="Proteomes" id="UP000799772"/>
    </source>
</evidence>
<dbReference type="OrthoDB" id="64867at2759"/>
<dbReference type="PROSITE" id="PS51180">
    <property type="entry name" value="BRO1"/>
    <property type="match status" value="1"/>
</dbReference>
<feature type="compositionally biased region" description="Basic and acidic residues" evidence="2">
    <location>
        <begin position="812"/>
        <end position="823"/>
    </location>
</feature>
<accession>A0A9P4IGG1</accession>
<organism evidence="4 5">
    <name type="scientific">Rhizodiscina lignyota</name>
    <dbReference type="NCBI Taxonomy" id="1504668"/>
    <lineage>
        <taxon>Eukaryota</taxon>
        <taxon>Fungi</taxon>
        <taxon>Dikarya</taxon>
        <taxon>Ascomycota</taxon>
        <taxon>Pezizomycotina</taxon>
        <taxon>Dothideomycetes</taxon>
        <taxon>Pleosporomycetidae</taxon>
        <taxon>Aulographales</taxon>
        <taxon>Rhizodiscinaceae</taxon>
        <taxon>Rhizodiscina</taxon>
    </lineage>
</organism>
<feature type="compositionally biased region" description="Polar residues" evidence="2">
    <location>
        <begin position="794"/>
        <end position="805"/>
    </location>
</feature>
<proteinExistence type="inferred from homology"/>
<dbReference type="CDD" id="cd09236">
    <property type="entry name" value="V_AnPalA_UmRIM20_like"/>
    <property type="match status" value="1"/>
</dbReference>
<dbReference type="InterPro" id="IPR038499">
    <property type="entry name" value="BRO1_sf"/>
</dbReference>
<dbReference type="InterPro" id="IPR004328">
    <property type="entry name" value="BRO1_dom"/>
</dbReference>
<dbReference type="SMART" id="SM01041">
    <property type="entry name" value="BRO1"/>
    <property type="match status" value="1"/>
</dbReference>
<dbReference type="AlphaFoldDB" id="A0A9P4IGG1"/>
<evidence type="ECO:0000259" key="3">
    <source>
        <dbReference type="PROSITE" id="PS51180"/>
    </source>
</evidence>
<protein>
    <submittedName>
        <fullName evidence="4">BRO1-domain-containing protein</fullName>
    </submittedName>
</protein>
<dbReference type="InterPro" id="IPR025304">
    <property type="entry name" value="ALIX_V_dom"/>
</dbReference>
<dbReference type="GO" id="GO:0005768">
    <property type="term" value="C:endosome"/>
    <property type="evidence" value="ECO:0007669"/>
    <property type="project" value="TreeGrafter"/>
</dbReference>
<comment type="caution">
    <text evidence="4">The sequence shown here is derived from an EMBL/GenBank/DDBJ whole genome shotgun (WGS) entry which is preliminary data.</text>
</comment>
<reference evidence="4" key="1">
    <citation type="journal article" date="2020" name="Stud. Mycol.">
        <title>101 Dothideomycetes genomes: a test case for predicting lifestyles and emergence of pathogens.</title>
        <authorList>
            <person name="Haridas S."/>
            <person name="Albert R."/>
            <person name="Binder M."/>
            <person name="Bloem J."/>
            <person name="Labutti K."/>
            <person name="Salamov A."/>
            <person name="Andreopoulos B."/>
            <person name="Baker S."/>
            <person name="Barry K."/>
            <person name="Bills G."/>
            <person name="Bluhm B."/>
            <person name="Cannon C."/>
            <person name="Castanera R."/>
            <person name="Culley D."/>
            <person name="Daum C."/>
            <person name="Ezra D."/>
            <person name="Gonzalez J."/>
            <person name="Henrissat B."/>
            <person name="Kuo A."/>
            <person name="Liang C."/>
            <person name="Lipzen A."/>
            <person name="Lutzoni F."/>
            <person name="Magnuson J."/>
            <person name="Mondo S."/>
            <person name="Nolan M."/>
            <person name="Ohm R."/>
            <person name="Pangilinan J."/>
            <person name="Park H.-J."/>
            <person name="Ramirez L."/>
            <person name="Alfaro M."/>
            <person name="Sun H."/>
            <person name="Tritt A."/>
            <person name="Yoshinaga Y."/>
            <person name="Zwiers L.-H."/>
            <person name="Turgeon B."/>
            <person name="Goodwin S."/>
            <person name="Spatafora J."/>
            <person name="Crous P."/>
            <person name="Grigoriev I."/>
        </authorList>
    </citation>
    <scope>NUCLEOTIDE SEQUENCE</scope>
    <source>
        <strain evidence="4">CBS 133067</strain>
    </source>
</reference>
<gene>
    <name evidence="4" type="ORF">NA57DRAFT_74135</name>
</gene>
<sequence>MTSNILFLPFRRSVPVRMADAIKQYISTKYDQHPDMFASDLNTIEELRNGAIHAQEPHPSGIKKLQCYAAQLMWMSGKFPIDIGVDFPWYAALGYNTQQLTSQDNLRFELANILYNLAAMYSQLAFSSNRGSPEGLKIACNYFCLAAGVLSFLKTDIIPDMRTTPPDDMDAATLESLEHLMLAQGQECFWQKAVKDGLKDASISKLAAKVSDLYSDAGDFGVKSDAISSEWMHHMNAKHHHFAAAAQYRAACDCLEKKKYGEEVARLRDSLTCINVALKEARYVNKMVLGDLNGLRERVSEDLKRAEKDNDMIYLLPVPAKPELKKIDRATMVSAKVPKEVSEATSMLGDHGELGRPLFSKLVPYSVHVAASIYVDRRDRLVNQTIDELENMTSKLHELLKSLNLPGSLQALEKPLGLPPGLVSHAEEVRQQDGINRLHRSIDETNKLKESDRAIYQEGVNLLQSEAAEDERYRRKYGTDRWNRPTPQDAVPKLYAQIGEIEGYLKVAGNSDDTVQKKLRENEKLIRLLSGNDKELEHFVPSARRATMSPAVEKEASKLRGCLNEVSRLESRRRRKIEALRAKAKQDDVNPELLKEASRLEREYPMQKIEAVQFEDLFDRRLGTYDSDKSMVAEEDDEQSSISTRLEDANTAFASARKGDSSTKERERALQSLENAFFKYKEIISNLDAGRKFYNDLAKIVGKFRDDCRNFAYTRRAEASQLEQEIATTSHLSNLNINPTQNHLQQQRQSMMHNPPYNEPAPSQEPIAAPQPNRLPQTPVANMWNPEMGIRFSGLSTPPKQNASKENGPVDGRWDPSKNLRFG</sequence>
<dbReference type="Pfam" id="PF03097">
    <property type="entry name" value="BRO1"/>
    <property type="match status" value="1"/>
</dbReference>
<evidence type="ECO:0000313" key="4">
    <source>
        <dbReference type="EMBL" id="KAF2100529.1"/>
    </source>
</evidence>
<dbReference type="Gene3D" id="1.20.140.50">
    <property type="entry name" value="alix/aip1 like domains"/>
    <property type="match status" value="1"/>
</dbReference>
<keyword evidence="5" id="KW-1185">Reference proteome</keyword>
<dbReference type="CDD" id="cd09241">
    <property type="entry name" value="BRO1_ScRim20-like"/>
    <property type="match status" value="1"/>
</dbReference>
<feature type="domain" description="BRO1" evidence="3">
    <location>
        <begin position="4"/>
        <end position="396"/>
    </location>
</feature>
<name>A0A9P4IGG1_9PEZI</name>
<dbReference type="Gene3D" id="1.25.40.280">
    <property type="entry name" value="alix/aip1 like domains"/>
    <property type="match status" value="1"/>
</dbReference>
<evidence type="ECO:0000256" key="2">
    <source>
        <dbReference type="SAM" id="MobiDB-lite"/>
    </source>
</evidence>
<comment type="similarity">
    <text evidence="1">Belongs to the palA/RIM20 family.</text>
</comment>
<dbReference type="PANTHER" id="PTHR23030">
    <property type="entry name" value="PCD6 INTERACTING PROTEIN-RELATED"/>
    <property type="match status" value="1"/>
</dbReference>
<feature type="region of interest" description="Disordered" evidence="2">
    <location>
        <begin position="747"/>
        <end position="823"/>
    </location>
</feature>
<dbReference type="EMBL" id="ML978124">
    <property type="protein sequence ID" value="KAF2100529.1"/>
    <property type="molecule type" value="Genomic_DNA"/>
</dbReference>
<dbReference type="PANTHER" id="PTHR23030:SF39">
    <property type="entry name" value="PROGRAMMED CELL DEATH 6-INTERACTING PROTEIN"/>
    <property type="match status" value="1"/>
</dbReference>